<feature type="compositionally biased region" description="Low complexity" evidence="6">
    <location>
        <begin position="485"/>
        <end position="494"/>
    </location>
</feature>
<dbReference type="InterPro" id="IPR021109">
    <property type="entry name" value="Peptidase_aspartic_dom_sf"/>
</dbReference>
<dbReference type="Gene3D" id="3.30.70.270">
    <property type="match status" value="2"/>
</dbReference>
<dbReference type="AlphaFoldDB" id="A0A068SH41"/>
<keyword evidence="2" id="KW-0548">Nucleotidyltransferase</keyword>
<dbReference type="Gene3D" id="3.10.10.10">
    <property type="entry name" value="HIV Type 1 Reverse Transcriptase, subunit A, domain 1"/>
    <property type="match status" value="1"/>
</dbReference>
<dbReference type="CDD" id="cd09274">
    <property type="entry name" value="RNase_HI_RT_Ty3"/>
    <property type="match status" value="1"/>
</dbReference>
<evidence type="ECO:0000256" key="4">
    <source>
        <dbReference type="ARBA" id="ARBA00022759"/>
    </source>
</evidence>
<name>A0A068SH41_9FUNG</name>
<dbReference type="InterPro" id="IPR041577">
    <property type="entry name" value="RT_RNaseH_2"/>
</dbReference>
<accession>A0A068SH41</accession>
<dbReference type="InterPro" id="IPR050951">
    <property type="entry name" value="Retrovirus_Pol_polyprotein"/>
</dbReference>
<dbReference type="Pfam" id="PF17919">
    <property type="entry name" value="RT_RNaseH_2"/>
    <property type="match status" value="1"/>
</dbReference>
<dbReference type="CDD" id="cd01647">
    <property type="entry name" value="RT_LTR"/>
    <property type="match status" value="1"/>
</dbReference>
<dbReference type="Proteomes" id="UP000027586">
    <property type="component" value="Unassembled WGS sequence"/>
</dbReference>
<dbReference type="OrthoDB" id="5920460at2759"/>
<gene>
    <name evidence="8" type="ORF">LCOR_12123.1</name>
</gene>
<organism evidence="8 9">
    <name type="scientific">Lichtheimia corymbifera JMRC:FSU:9682</name>
    <dbReference type="NCBI Taxonomy" id="1263082"/>
    <lineage>
        <taxon>Eukaryota</taxon>
        <taxon>Fungi</taxon>
        <taxon>Fungi incertae sedis</taxon>
        <taxon>Mucoromycota</taxon>
        <taxon>Mucoromycotina</taxon>
        <taxon>Mucoromycetes</taxon>
        <taxon>Mucorales</taxon>
        <taxon>Lichtheimiaceae</taxon>
        <taxon>Lichtheimia</taxon>
    </lineage>
</organism>
<dbReference type="SUPFAM" id="SSF50630">
    <property type="entry name" value="Acid proteases"/>
    <property type="match status" value="1"/>
</dbReference>
<dbReference type="InterPro" id="IPR043128">
    <property type="entry name" value="Rev_trsase/Diguanyl_cyclase"/>
</dbReference>
<feature type="domain" description="Reverse transcriptase" evidence="7">
    <location>
        <begin position="775"/>
        <end position="954"/>
    </location>
</feature>
<feature type="compositionally biased region" description="Acidic residues" evidence="6">
    <location>
        <begin position="465"/>
        <end position="477"/>
    </location>
</feature>
<dbReference type="VEuPathDB" id="FungiDB:LCOR_12123.1"/>
<dbReference type="FunFam" id="3.30.70.270:FF:000020">
    <property type="entry name" value="Transposon Tf2-6 polyprotein-like Protein"/>
    <property type="match status" value="1"/>
</dbReference>
<evidence type="ECO:0000256" key="2">
    <source>
        <dbReference type="ARBA" id="ARBA00022695"/>
    </source>
</evidence>
<evidence type="ECO:0000313" key="8">
    <source>
        <dbReference type="EMBL" id="CDH61345.1"/>
    </source>
</evidence>
<keyword evidence="4 8" id="KW-0378">Hydrolase</keyword>
<dbReference type="Pfam" id="PF03732">
    <property type="entry name" value="Retrotrans_gag"/>
    <property type="match status" value="1"/>
</dbReference>
<dbReference type="STRING" id="1263082.A0A068SH41"/>
<dbReference type="FunFam" id="3.10.20.370:FF:000001">
    <property type="entry name" value="Retrovirus-related Pol polyprotein from transposon 17.6-like protein"/>
    <property type="match status" value="1"/>
</dbReference>
<dbReference type="InterPro" id="IPR005162">
    <property type="entry name" value="Retrotrans_gag_dom"/>
</dbReference>
<keyword evidence="1" id="KW-0808">Transferase</keyword>
<dbReference type="Gene3D" id="2.40.70.10">
    <property type="entry name" value="Acid Proteases"/>
    <property type="match status" value="1"/>
</dbReference>
<feature type="compositionally biased region" description="Acidic residues" evidence="6">
    <location>
        <begin position="495"/>
        <end position="504"/>
    </location>
</feature>
<keyword evidence="5" id="KW-0511">Multifunctional enzyme</keyword>
<comment type="caution">
    <text evidence="8">The sequence shown here is derived from an EMBL/GenBank/DDBJ whole genome shotgun (WGS) entry which is preliminary data.</text>
</comment>
<keyword evidence="9" id="KW-1185">Reference proteome</keyword>
<dbReference type="PANTHER" id="PTHR37984">
    <property type="entry name" value="PROTEIN CBG26694"/>
    <property type="match status" value="1"/>
</dbReference>
<dbReference type="GO" id="GO:0004519">
    <property type="term" value="F:endonuclease activity"/>
    <property type="evidence" value="ECO:0007669"/>
    <property type="project" value="UniProtKB-KW"/>
</dbReference>
<dbReference type="PROSITE" id="PS50878">
    <property type="entry name" value="RT_POL"/>
    <property type="match status" value="1"/>
</dbReference>
<evidence type="ECO:0000313" key="9">
    <source>
        <dbReference type="Proteomes" id="UP000027586"/>
    </source>
</evidence>
<evidence type="ECO:0000256" key="5">
    <source>
        <dbReference type="ARBA" id="ARBA00023268"/>
    </source>
</evidence>
<dbReference type="InterPro" id="IPR000477">
    <property type="entry name" value="RT_dom"/>
</dbReference>
<feature type="region of interest" description="Disordered" evidence="6">
    <location>
        <begin position="433"/>
        <end position="504"/>
    </location>
</feature>
<reference evidence="8" key="1">
    <citation type="submission" date="2013-08" db="EMBL/GenBank/DDBJ databases">
        <title>Gene expansion shapes genome architecture in the human pathogen Lichtheimia corymbifera: an evolutionary genomics analysis in the ancient terrestrial Mucorales (Mucoromycotina).</title>
        <authorList>
            <person name="Schwartze V.U."/>
            <person name="Winter S."/>
            <person name="Shelest E."/>
            <person name="Marcet-Houben M."/>
            <person name="Horn F."/>
            <person name="Wehner S."/>
            <person name="Hoffmann K."/>
            <person name="Riege K."/>
            <person name="Sammeth M."/>
            <person name="Nowrousian M."/>
            <person name="Valiante V."/>
            <person name="Linde J."/>
            <person name="Jacobsen I.D."/>
            <person name="Marz M."/>
            <person name="Brakhage A.A."/>
            <person name="Gabaldon T."/>
            <person name="Bocker S."/>
            <person name="Voigt K."/>
        </authorList>
    </citation>
    <scope>NUCLEOTIDE SEQUENCE [LARGE SCALE GENOMIC DNA]</scope>
    <source>
        <strain evidence="8">FSU 9682</strain>
    </source>
</reference>
<dbReference type="Pfam" id="PF00078">
    <property type="entry name" value="RVT_1"/>
    <property type="match status" value="1"/>
</dbReference>
<dbReference type="PANTHER" id="PTHR37984:SF5">
    <property type="entry name" value="PROTEIN NYNRIN-LIKE"/>
    <property type="match status" value="1"/>
</dbReference>
<evidence type="ECO:0000256" key="3">
    <source>
        <dbReference type="ARBA" id="ARBA00022722"/>
    </source>
</evidence>
<proteinExistence type="predicted"/>
<evidence type="ECO:0000256" key="1">
    <source>
        <dbReference type="ARBA" id="ARBA00022679"/>
    </source>
</evidence>
<dbReference type="EMBL" id="CBTN010000175">
    <property type="protein sequence ID" value="CDH61345.1"/>
    <property type="molecule type" value="Genomic_DNA"/>
</dbReference>
<feature type="compositionally biased region" description="Polar residues" evidence="6">
    <location>
        <begin position="440"/>
        <end position="452"/>
    </location>
</feature>
<dbReference type="GO" id="GO:0016779">
    <property type="term" value="F:nucleotidyltransferase activity"/>
    <property type="evidence" value="ECO:0007669"/>
    <property type="project" value="UniProtKB-KW"/>
</dbReference>
<keyword evidence="4 8" id="KW-0255">Endonuclease</keyword>
<protein>
    <submittedName>
        <fullName evidence="8">Enzymatic polyprotein endonuclease reverse</fullName>
    </submittedName>
</protein>
<dbReference type="SUPFAM" id="SSF56672">
    <property type="entry name" value="DNA/RNA polymerases"/>
    <property type="match status" value="1"/>
</dbReference>
<dbReference type="Pfam" id="PF13975">
    <property type="entry name" value="gag-asp_proteas"/>
    <property type="match status" value="1"/>
</dbReference>
<evidence type="ECO:0000256" key="6">
    <source>
        <dbReference type="SAM" id="MobiDB-lite"/>
    </source>
</evidence>
<evidence type="ECO:0000259" key="7">
    <source>
        <dbReference type="PROSITE" id="PS50878"/>
    </source>
</evidence>
<dbReference type="InterPro" id="IPR043502">
    <property type="entry name" value="DNA/RNA_pol_sf"/>
</dbReference>
<keyword evidence="3" id="KW-0540">Nuclease</keyword>
<sequence length="1186" mass="131651">MPQDQDTGVSNYPTFKPEASLSKFLAKPKHFKGDDDENPLRWLKRINRIRKGVPMGDQQCLTMAGSYLTGAAESWWEMVEDKVATWAQFEEMFRTRFAGKDKHHIWWNKVEGRKQMTGETVDEVANDLKEYFELLDVSDDGIRVRHLLKALRESISYELEQRAVLGKYEDVVQEARKLEVVQNKYGRAGAGASTIGASSSTVVRGHAGSDITPSESASANAVQGGNLSSQISALANEIQALKINMVDVRRSRVLRCWGCGKRQWVPLKEVGGAQEHVNPPDNKAGVNLLHGVKVYAQKRGRQQVSENGSAVGAAAVVKKKGRVDADGANAGGTNDGGNVNQGIAGAFGVSGGGQVQVAQHTQAMEVDQGVPAEEKKPKRKRHVRKLSVALPQKDVWERLKHIDAGLSMADWLALSKHAAKDVQDGIRYLHGRRSKKSVGDATQRQSQSTSVPVNYVDLHEHDLTDSSDEWADSDDDEGTFRSDSSEVGSDVFGVVDDDDGGYDSDDTQYEYPYNLEKMRESAPLQAPITIHGHLVQAVFDSGAGVSVISKNLAQKVGLTTNGDQLVVEAFGDNALPAGGISVAVPVRAAGKLRPEHMTIQDVKGDVCLLGTSWHRQYGVRVDHKTGTIHIPTGHGKGMVLLQGRYPRSDQEHDNMVLAVSVTGSRSSSMLDVNGDHKDGALDLRREEAEKDTQLLHRYVDEVLDDKEHGDEDMPLEIKEVVDSYACCFVEVSGLGRVKGVEHTIPTTTDKAIRTSPYRLSWEEQDHLREELDRLLELGLIKPSDGQWTSPILFVKKKDGSLRLCVDYRKLNDITVKDAFPLPNIDELLDSVGGSRYFSTLDAASGYWQIPLAKDSIAKSGFTTKWGTYTWQAMPFGLCSAPQTFQRAVTNILPPYIGDFAYVFIDDIIVCSKTLEEHKVHLVKVLEACQAANLRLKRSKCIFGRTQVEYLGHVITADGLLPNDRNTEKIMKMPIPKNAKEVKTWLGTTGYYRRHIKGYAQLARPLNRLLQKDVAFVWNEEQQLAFEALKQALITPPVLAYPDRNQVQILTTDASTLGLGAVLSQSPTGDAKDERVIAYASRSLRNSEYNYAATHLEALAVVWAVEHYRHFLSGRRFILYTDHAALPYVFQQTRPSVKLTRWASSLMEYDFVARYRPGRANPADALSRLLPVVDVEEELSDMKEEWE</sequence>
<dbReference type="CDD" id="cd00303">
    <property type="entry name" value="retropepsin_like"/>
    <property type="match status" value="1"/>
</dbReference>